<dbReference type="RefSeq" id="WP_349963502.1">
    <property type="nucleotide sequence ID" value="NZ_CP157966.1"/>
</dbReference>
<dbReference type="EMBL" id="CP157966">
    <property type="protein sequence ID" value="XBT98179.1"/>
    <property type="molecule type" value="Genomic_DNA"/>
</dbReference>
<reference evidence="2" key="1">
    <citation type="submission" date="2024-06" db="EMBL/GenBank/DDBJ databases">
        <authorList>
            <person name="Li T."/>
            <person name="Gao R."/>
        </authorList>
    </citation>
    <scope>NUCLEOTIDE SEQUENCE</scope>
    <source>
        <strain evidence="2">ZPR3</strain>
        <plasmid evidence="2">unnamed6</plasmid>
    </source>
</reference>
<proteinExistence type="predicted"/>
<gene>
    <name evidence="2" type="ORF">ABM479_35905</name>
</gene>
<geneLocation type="plasmid" evidence="2">
    <name>unnamed6</name>
</geneLocation>
<accession>A0AAU7S6P6</accession>
<organism evidence="2">
    <name type="scientific">Rhizobium sp. ZPR3</name>
    <dbReference type="NCBI Taxonomy" id="3158967"/>
    <lineage>
        <taxon>Bacteria</taxon>
        <taxon>Pseudomonadati</taxon>
        <taxon>Pseudomonadota</taxon>
        <taxon>Alphaproteobacteria</taxon>
        <taxon>Hyphomicrobiales</taxon>
        <taxon>Rhizobiaceae</taxon>
        <taxon>Rhizobium/Agrobacterium group</taxon>
        <taxon>Rhizobium</taxon>
    </lineage>
</organism>
<sequence length="112" mass="12755">MKTKTTIFRGLTFDILVEEQRSDDAQGGRLWYLAAVYVRDRSGQRHLVRKSRLPGAAEELAALVRRDGLRVFDRFRPSQTSGEAADVRPVPSTRLDRPQQHQPVSSPRDRAL</sequence>
<evidence type="ECO:0000313" key="2">
    <source>
        <dbReference type="EMBL" id="XBT98179.1"/>
    </source>
</evidence>
<name>A0AAU7S6P6_9HYPH</name>
<dbReference type="AlphaFoldDB" id="A0AAU7S6P6"/>
<evidence type="ECO:0000256" key="1">
    <source>
        <dbReference type="SAM" id="MobiDB-lite"/>
    </source>
</evidence>
<protein>
    <submittedName>
        <fullName evidence="2">Uncharacterized protein</fullName>
    </submittedName>
</protein>
<feature type="region of interest" description="Disordered" evidence="1">
    <location>
        <begin position="75"/>
        <end position="112"/>
    </location>
</feature>
<keyword evidence="2" id="KW-0614">Plasmid</keyword>